<feature type="domain" description="4Fe-4S ferredoxin-type" evidence="9">
    <location>
        <begin position="5"/>
        <end position="33"/>
    </location>
</feature>
<dbReference type="Proteomes" id="UP000033393">
    <property type="component" value="Unassembled WGS sequence"/>
</dbReference>
<evidence type="ECO:0000256" key="3">
    <source>
        <dbReference type="ARBA" id="ARBA00022723"/>
    </source>
</evidence>
<dbReference type="Gene3D" id="3.30.70.20">
    <property type="match status" value="1"/>
</dbReference>
<keyword evidence="6 8" id="KW-0411">Iron-sulfur</keyword>
<accession>A0A0F0H9C2</accession>
<dbReference type="EMBL" id="JYJG01000048">
    <property type="protein sequence ID" value="KJK50907.1"/>
    <property type="molecule type" value="Genomic_DNA"/>
</dbReference>
<sequence length="68" mass="7094">MPKSATVRIDQTRCIGSGQCVLAAPDVFDQSDDDGLGLVLISEPPAELLPGVRDAVDRCPAGVVSLEE</sequence>
<protein>
    <recommendedName>
        <fullName evidence="8">Ferredoxin</fullName>
    </recommendedName>
</protein>
<dbReference type="GO" id="GO:0005506">
    <property type="term" value="F:iron ion binding"/>
    <property type="evidence" value="ECO:0007669"/>
    <property type="project" value="UniProtKB-UniRule"/>
</dbReference>
<reference evidence="10 11" key="1">
    <citation type="submission" date="2015-02" db="EMBL/GenBank/DDBJ databases">
        <authorList>
            <person name="Ju K.-S."/>
            <person name="Doroghazi J.R."/>
            <person name="Metcalf W."/>
        </authorList>
    </citation>
    <scope>NUCLEOTIDE SEQUENCE [LARGE SCALE GENOMIC DNA]</scope>
    <source>
        <strain evidence="10 11">NRRL B-16140</strain>
    </source>
</reference>
<dbReference type="PATRIC" id="fig|68170.10.peg.9522"/>
<evidence type="ECO:0000313" key="10">
    <source>
        <dbReference type="EMBL" id="KJK50907.1"/>
    </source>
</evidence>
<evidence type="ECO:0000259" key="9">
    <source>
        <dbReference type="PROSITE" id="PS51379"/>
    </source>
</evidence>
<dbReference type="PRINTS" id="PR00352">
    <property type="entry name" value="3FE4SFRDOXIN"/>
</dbReference>
<keyword evidence="7" id="KW-0003">3Fe-4S</keyword>
<comment type="function">
    <text evidence="8">Ferredoxins are iron-sulfur proteins that transfer electrons in a wide variety of metabolic reactions.</text>
</comment>
<dbReference type="InterPro" id="IPR017896">
    <property type="entry name" value="4Fe4S_Fe-S-bd"/>
</dbReference>
<evidence type="ECO:0000256" key="6">
    <source>
        <dbReference type="ARBA" id="ARBA00023014"/>
    </source>
</evidence>
<dbReference type="RefSeq" id="WP_045310934.1">
    <property type="nucleotide sequence ID" value="NZ_JYJG01000048.1"/>
</dbReference>
<dbReference type="PROSITE" id="PS51379">
    <property type="entry name" value="4FE4S_FER_2"/>
    <property type="match status" value="1"/>
</dbReference>
<keyword evidence="5 8" id="KW-0408">Iron</keyword>
<evidence type="ECO:0000256" key="8">
    <source>
        <dbReference type="RuleBase" id="RU368020"/>
    </source>
</evidence>
<dbReference type="PANTHER" id="PTHR36923:SF3">
    <property type="entry name" value="FERREDOXIN"/>
    <property type="match status" value="1"/>
</dbReference>
<dbReference type="STRING" id="68170.GCA_000974445_08115"/>
<organism evidence="10 11">
    <name type="scientific">Lentzea aerocolonigenes</name>
    <name type="common">Lechevalieria aerocolonigenes</name>
    <name type="synonym">Saccharothrix aerocolonigenes</name>
    <dbReference type="NCBI Taxonomy" id="68170"/>
    <lineage>
        <taxon>Bacteria</taxon>
        <taxon>Bacillati</taxon>
        <taxon>Actinomycetota</taxon>
        <taxon>Actinomycetes</taxon>
        <taxon>Pseudonocardiales</taxon>
        <taxon>Pseudonocardiaceae</taxon>
        <taxon>Lentzea</taxon>
    </lineage>
</organism>
<dbReference type="OrthoDB" id="14703at2"/>
<comment type="cofactor">
    <cofactor evidence="1">
        <name>[3Fe-4S] cluster</name>
        <dbReference type="ChEBI" id="CHEBI:21137"/>
    </cofactor>
</comment>
<dbReference type="GO" id="GO:0051538">
    <property type="term" value="F:3 iron, 4 sulfur cluster binding"/>
    <property type="evidence" value="ECO:0007669"/>
    <property type="project" value="UniProtKB-KW"/>
</dbReference>
<keyword evidence="2 8" id="KW-0813">Transport</keyword>
<dbReference type="SUPFAM" id="SSF54862">
    <property type="entry name" value="4Fe-4S ferredoxins"/>
    <property type="match status" value="1"/>
</dbReference>
<dbReference type="GO" id="GO:0009055">
    <property type="term" value="F:electron transfer activity"/>
    <property type="evidence" value="ECO:0007669"/>
    <property type="project" value="UniProtKB-UniRule"/>
</dbReference>
<keyword evidence="11" id="KW-1185">Reference proteome</keyword>
<evidence type="ECO:0000256" key="2">
    <source>
        <dbReference type="ARBA" id="ARBA00022448"/>
    </source>
</evidence>
<evidence type="ECO:0000313" key="11">
    <source>
        <dbReference type="Proteomes" id="UP000033393"/>
    </source>
</evidence>
<proteinExistence type="predicted"/>
<dbReference type="InterPro" id="IPR001080">
    <property type="entry name" value="3Fe4S_ferredoxin"/>
</dbReference>
<dbReference type="Pfam" id="PF13459">
    <property type="entry name" value="Fer4_15"/>
    <property type="match status" value="1"/>
</dbReference>
<evidence type="ECO:0000256" key="1">
    <source>
        <dbReference type="ARBA" id="ARBA00001927"/>
    </source>
</evidence>
<name>A0A0F0H9C2_LENAE</name>
<evidence type="ECO:0000256" key="4">
    <source>
        <dbReference type="ARBA" id="ARBA00022982"/>
    </source>
</evidence>
<keyword evidence="3 8" id="KW-0479">Metal-binding</keyword>
<keyword evidence="4 8" id="KW-0249">Electron transport</keyword>
<evidence type="ECO:0000256" key="7">
    <source>
        <dbReference type="ARBA" id="ARBA00023291"/>
    </source>
</evidence>
<dbReference type="AlphaFoldDB" id="A0A0F0H9C2"/>
<dbReference type="InterPro" id="IPR051269">
    <property type="entry name" value="Fe-S_cluster_ET"/>
</dbReference>
<gene>
    <name evidence="10" type="ORF">UK23_08915</name>
</gene>
<evidence type="ECO:0000256" key="5">
    <source>
        <dbReference type="ARBA" id="ARBA00023004"/>
    </source>
</evidence>
<dbReference type="PANTHER" id="PTHR36923">
    <property type="entry name" value="FERREDOXIN"/>
    <property type="match status" value="1"/>
</dbReference>
<comment type="caution">
    <text evidence="10">The sequence shown here is derived from an EMBL/GenBank/DDBJ whole genome shotgun (WGS) entry which is preliminary data.</text>
</comment>